<feature type="transmembrane region" description="Helical" evidence="1">
    <location>
        <begin position="143"/>
        <end position="169"/>
    </location>
</feature>
<keyword evidence="3" id="KW-1185">Reference proteome</keyword>
<keyword evidence="1" id="KW-0472">Membrane</keyword>
<dbReference type="Pfam" id="PF12412">
    <property type="entry name" value="DUF3667"/>
    <property type="match status" value="1"/>
</dbReference>
<dbReference type="AlphaFoldDB" id="A0A1M4UQA5"/>
<dbReference type="OrthoDB" id="7446256at2"/>
<feature type="transmembrane region" description="Helical" evidence="1">
    <location>
        <begin position="117"/>
        <end position="136"/>
    </location>
</feature>
<reference evidence="3" key="1">
    <citation type="submission" date="2016-11" db="EMBL/GenBank/DDBJ databases">
        <authorList>
            <person name="Varghese N."/>
            <person name="Submissions S."/>
        </authorList>
    </citation>
    <scope>NUCLEOTIDE SEQUENCE [LARGE SCALE GENOMIC DNA]</scope>
    <source>
        <strain evidence="3">DSM 26898</strain>
    </source>
</reference>
<keyword evidence="1" id="KW-0812">Transmembrane</keyword>
<dbReference type="RefSeq" id="WP_072883578.1">
    <property type="nucleotide sequence ID" value="NZ_FQVO01000002.1"/>
</dbReference>
<name>A0A1M4UQA5_9FLAO</name>
<proteinExistence type="predicted"/>
<evidence type="ECO:0000313" key="2">
    <source>
        <dbReference type="EMBL" id="SHE58855.1"/>
    </source>
</evidence>
<evidence type="ECO:0008006" key="4">
    <source>
        <dbReference type="Google" id="ProtNLM"/>
    </source>
</evidence>
<feature type="transmembrane region" description="Helical" evidence="1">
    <location>
        <begin position="208"/>
        <end position="229"/>
    </location>
</feature>
<keyword evidence="1" id="KW-1133">Transmembrane helix</keyword>
<accession>A0A1M4UQA5</accession>
<dbReference type="InterPro" id="IPR022134">
    <property type="entry name" value="DUF3667"/>
</dbReference>
<protein>
    <recommendedName>
        <fullName evidence="4">Yip1 domain-containing protein</fullName>
    </recommendedName>
</protein>
<organism evidence="2 3">
    <name type="scientific">Chryseobacterium takakiae</name>
    <dbReference type="NCBI Taxonomy" id="1302685"/>
    <lineage>
        <taxon>Bacteria</taxon>
        <taxon>Pseudomonadati</taxon>
        <taxon>Bacteroidota</taxon>
        <taxon>Flavobacteriia</taxon>
        <taxon>Flavobacteriales</taxon>
        <taxon>Weeksellaceae</taxon>
        <taxon>Chryseobacterium group</taxon>
        <taxon>Chryseobacterium</taxon>
    </lineage>
</organism>
<sequence length="235" mass="27817">MEQKLEENLDKPKSKLKRIDHLYITHEIQHFLHFDKGIFITIKNLLIKPGKTIREFLFENRDKYVKPVFFLLVSAVIFSLIIQFFHLKIEFFNINSIEELKGKVRSKEIGEWTNKNIGYAQLIMGIFIAFWIKLFFKKFKYNIYEILVLLSYVLGEALLILGLFIFIANIFKSEFIATVGIIIYFVYIVWAIGQFFGETKPINYLKSILVYLFGNATYLIVLLLISYLLKFILLR</sequence>
<evidence type="ECO:0000313" key="3">
    <source>
        <dbReference type="Proteomes" id="UP000184236"/>
    </source>
</evidence>
<feature type="transmembrane region" description="Helical" evidence="1">
    <location>
        <begin position="64"/>
        <end position="85"/>
    </location>
</feature>
<dbReference type="Proteomes" id="UP000184236">
    <property type="component" value="Unassembled WGS sequence"/>
</dbReference>
<dbReference type="EMBL" id="FQVO01000002">
    <property type="protein sequence ID" value="SHE58855.1"/>
    <property type="molecule type" value="Genomic_DNA"/>
</dbReference>
<feature type="transmembrane region" description="Helical" evidence="1">
    <location>
        <begin position="175"/>
        <end position="196"/>
    </location>
</feature>
<evidence type="ECO:0000256" key="1">
    <source>
        <dbReference type="SAM" id="Phobius"/>
    </source>
</evidence>
<gene>
    <name evidence="2" type="ORF">SAMN05444408_102240</name>
</gene>
<dbReference type="STRING" id="1302685.SAMN05444408_102240"/>